<proteinExistence type="predicted"/>
<feature type="transmembrane region" description="Helical" evidence="1">
    <location>
        <begin position="126"/>
        <end position="148"/>
    </location>
</feature>
<keyword evidence="1" id="KW-0812">Transmembrane</keyword>
<keyword evidence="1" id="KW-0472">Membrane</keyword>
<reference evidence="2" key="1">
    <citation type="submission" date="2020-05" db="EMBL/GenBank/DDBJ databases">
        <authorList>
            <person name="Chiriac C."/>
            <person name="Salcher M."/>
            <person name="Ghai R."/>
            <person name="Kavagutti S V."/>
        </authorList>
    </citation>
    <scope>NUCLEOTIDE SEQUENCE</scope>
</reference>
<name>A0A6J7WZD8_9CAUD</name>
<evidence type="ECO:0000313" key="2">
    <source>
        <dbReference type="EMBL" id="CAB5220373.1"/>
    </source>
</evidence>
<keyword evidence="1" id="KW-1133">Transmembrane helix</keyword>
<sequence>MDVLTILATAKTAHATIKAAIGVGRDLSSLASELSDLMHGTAQITRIAASPPRSWLNRKSAEALALEAFAAKQEALNLEYEVRSLVVSAYGLRAWESIQRDVINIRKEQQAEAIIAARRKREQLEIALIITFTILTLGVVITVIDFIATYQPRSTFR</sequence>
<organism evidence="2">
    <name type="scientific">uncultured Caudovirales phage</name>
    <dbReference type="NCBI Taxonomy" id="2100421"/>
    <lineage>
        <taxon>Viruses</taxon>
        <taxon>Duplodnaviria</taxon>
        <taxon>Heunggongvirae</taxon>
        <taxon>Uroviricota</taxon>
        <taxon>Caudoviricetes</taxon>
        <taxon>Peduoviridae</taxon>
        <taxon>Maltschvirus</taxon>
        <taxon>Maltschvirus maltsch</taxon>
    </lineage>
</organism>
<evidence type="ECO:0000256" key="1">
    <source>
        <dbReference type="SAM" id="Phobius"/>
    </source>
</evidence>
<gene>
    <name evidence="2" type="ORF">UFOVP235_50</name>
</gene>
<accession>A0A6J7WZD8</accession>
<dbReference type="EMBL" id="LR798282">
    <property type="protein sequence ID" value="CAB5220373.1"/>
    <property type="molecule type" value="Genomic_DNA"/>
</dbReference>
<protein>
    <submittedName>
        <fullName evidence="2">Uncharacterized protein</fullName>
    </submittedName>
</protein>